<evidence type="ECO:0000256" key="1">
    <source>
        <dbReference type="ARBA" id="ARBA00001946"/>
    </source>
</evidence>
<evidence type="ECO:0000256" key="7">
    <source>
        <dbReference type="ARBA" id="ARBA00022842"/>
    </source>
</evidence>
<sequence length="295" mass="32811">MTELTLVKYKSIFEQALSQWFTQQTTPNLIFEPMRYSLNNGGKRLRPVMLLAALELGGHDELEDGFKTAIALEYIHTYSLIHDDLPAMDNDVLRRGQPTNHVKFGEAPAILAGDGLLTDAFGLIADDICLTASQKVALIASLSKSAGASGMVYGQMLDMQAEDYPVTIEQLKTIHEHKTGRLFLFALEAAGIIGDFSPKLKQLLKQFGTHFGIAYQIHNDLIDTQNDALNPDAGQASDAKNHKMTYPVLLGYNEAIDALNLEKQLAKETLQTITEYTKRDTQPFNELIDVIHFEK</sequence>
<evidence type="ECO:0000313" key="14">
    <source>
        <dbReference type="Proteomes" id="UP000234384"/>
    </source>
</evidence>
<evidence type="ECO:0000256" key="5">
    <source>
        <dbReference type="ARBA" id="ARBA00022679"/>
    </source>
</evidence>
<dbReference type="GO" id="GO:0004337">
    <property type="term" value="F:(2E,6E)-farnesyl diphosphate synthase activity"/>
    <property type="evidence" value="ECO:0007669"/>
    <property type="project" value="UniProtKB-EC"/>
</dbReference>
<dbReference type="SFLD" id="SFLDS00005">
    <property type="entry name" value="Isoprenoid_Synthase_Type_I"/>
    <property type="match status" value="1"/>
</dbReference>
<comment type="similarity">
    <text evidence="2 12">Belongs to the FPP/GGPP synthase family.</text>
</comment>
<evidence type="ECO:0000256" key="10">
    <source>
        <dbReference type="ARBA" id="ARBA00032873"/>
    </source>
</evidence>
<keyword evidence="6" id="KW-0479">Metal-binding</keyword>
<dbReference type="RefSeq" id="WP_101954085.1">
    <property type="nucleotide sequence ID" value="NZ_PKHE01000006.1"/>
</dbReference>
<accession>A0A2I1K235</accession>
<dbReference type="PROSITE" id="PS00723">
    <property type="entry name" value="POLYPRENYL_SYNTHASE_1"/>
    <property type="match status" value="1"/>
</dbReference>
<organism evidence="13 14">
    <name type="scientific">Falseniella ignava</name>
    <dbReference type="NCBI Taxonomy" id="137730"/>
    <lineage>
        <taxon>Bacteria</taxon>
        <taxon>Bacillati</taxon>
        <taxon>Bacillota</taxon>
        <taxon>Bacilli</taxon>
        <taxon>Lactobacillales</taxon>
        <taxon>Aerococcaceae</taxon>
        <taxon>Falseniella</taxon>
    </lineage>
</organism>
<evidence type="ECO:0000256" key="8">
    <source>
        <dbReference type="ARBA" id="ARBA00023229"/>
    </source>
</evidence>
<keyword evidence="7" id="KW-0460">Magnesium</keyword>
<evidence type="ECO:0000256" key="12">
    <source>
        <dbReference type="RuleBase" id="RU004466"/>
    </source>
</evidence>
<evidence type="ECO:0000256" key="2">
    <source>
        <dbReference type="ARBA" id="ARBA00006706"/>
    </source>
</evidence>
<dbReference type="SUPFAM" id="SSF48576">
    <property type="entry name" value="Terpenoid synthases"/>
    <property type="match status" value="1"/>
</dbReference>
<dbReference type="EC" id="2.5.1.10" evidence="3"/>
<dbReference type="InterPro" id="IPR053378">
    <property type="entry name" value="Prenyl_diphosphate_synthase"/>
</dbReference>
<dbReference type="GO" id="GO:0046872">
    <property type="term" value="F:metal ion binding"/>
    <property type="evidence" value="ECO:0007669"/>
    <property type="project" value="UniProtKB-KW"/>
</dbReference>
<dbReference type="InterPro" id="IPR033749">
    <property type="entry name" value="Polyprenyl_synt_CS"/>
</dbReference>
<gene>
    <name evidence="13" type="ORF">CYJ57_03460</name>
</gene>
<evidence type="ECO:0000313" key="13">
    <source>
        <dbReference type="EMBL" id="PKY89592.1"/>
    </source>
</evidence>
<dbReference type="Proteomes" id="UP000234384">
    <property type="component" value="Unassembled WGS sequence"/>
</dbReference>
<comment type="caution">
    <text evidence="13">The sequence shown here is derived from an EMBL/GenBank/DDBJ whole genome shotgun (WGS) entry which is preliminary data.</text>
</comment>
<dbReference type="InterPro" id="IPR008949">
    <property type="entry name" value="Isoprenoid_synthase_dom_sf"/>
</dbReference>
<keyword evidence="8" id="KW-0414">Isoprene biosynthesis</keyword>
<dbReference type="FunFam" id="1.10.600.10:FF:000001">
    <property type="entry name" value="Geranylgeranyl diphosphate synthase"/>
    <property type="match status" value="1"/>
</dbReference>
<evidence type="ECO:0000256" key="4">
    <source>
        <dbReference type="ARBA" id="ARBA00015100"/>
    </source>
</evidence>
<dbReference type="GO" id="GO:0016114">
    <property type="term" value="P:terpenoid biosynthetic process"/>
    <property type="evidence" value="ECO:0007669"/>
    <property type="project" value="UniProtKB-ARBA"/>
</dbReference>
<evidence type="ECO:0000256" key="3">
    <source>
        <dbReference type="ARBA" id="ARBA00012439"/>
    </source>
</evidence>
<evidence type="ECO:0000256" key="6">
    <source>
        <dbReference type="ARBA" id="ARBA00022723"/>
    </source>
</evidence>
<protein>
    <recommendedName>
        <fullName evidence="4">Farnesyl diphosphate synthase</fullName>
        <ecNumber evidence="3">2.5.1.10</ecNumber>
    </recommendedName>
    <alternativeName>
        <fullName evidence="10">(2E,6E)-farnesyl diphosphate synthase</fullName>
    </alternativeName>
    <alternativeName>
        <fullName evidence="9">Geranyltranstransferase</fullName>
    </alternativeName>
</protein>
<dbReference type="InterPro" id="IPR000092">
    <property type="entry name" value="Polyprenyl_synt"/>
</dbReference>
<dbReference type="SFLD" id="SFLDG01017">
    <property type="entry name" value="Polyprenyl_Transferase_Like"/>
    <property type="match status" value="1"/>
</dbReference>
<dbReference type="NCBIfam" id="NF045485">
    <property type="entry name" value="FPPsyn"/>
    <property type="match status" value="1"/>
</dbReference>
<dbReference type="OrthoDB" id="9805316at2"/>
<dbReference type="CDD" id="cd00685">
    <property type="entry name" value="Trans_IPPS_HT"/>
    <property type="match status" value="1"/>
</dbReference>
<evidence type="ECO:0000256" key="11">
    <source>
        <dbReference type="ARBA" id="ARBA00049399"/>
    </source>
</evidence>
<dbReference type="EMBL" id="PKHE01000006">
    <property type="protein sequence ID" value="PKY89592.1"/>
    <property type="molecule type" value="Genomic_DNA"/>
</dbReference>
<reference evidence="13 14" key="1">
    <citation type="submission" date="2017-12" db="EMBL/GenBank/DDBJ databases">
        <title>Phylogenetic diversity of female urinary microbiome.</title>
        <authorList>
            <person name="Thomas-White K."/>
            <person name="Wolfe A.J."/>
        </authorList>
    </citation>
    <scope>NUCLEOTIDE SEQUENCE [LARGE SCALE GENOMIC DNA]</scope>
    <source>
        <strain evidence="13 14">UMB0898</strain>
    </source>
</reference>
<dbReference type="PANTHER" id="PTHR43281">
    <property type="entry name" value="FARNESYL DIPHOSPHATE SYNTHASE"/>
    <property type="match status" value="1"/>
</dbReference>
<dbReference type="Pfam" id="PF00348">
    <property type="entry name" value="polyprenyl_synt"/>
    <property type="match status" value="1"/>
</dbReference>
<comment type="catalytic activity">
    <reaction evidence="11">
        <text>isopentenyl diphosphate + (2E)-geranyl diphosphate = (2E,6E)-farnesyl diphosphate + diphosphate</text>
        <dbReference type="Rhea" id="RHEA:19361"/>
        <dbReference type="ChEBI" id="CHEBI:33019"/>
        <dbReference type="ChEBI" id="CHEBI:58057"/>
        <dbReference type="ChEBI" id="CHEBI:128769"/>
        <dbReference type="ChEBI" id="CHEBI:175763"/>
        <dbReference type="EC" id="2.5.1.10"/>
    </reaction>
</comment>
<dbReference type="AlphaFoldDB" id="A0A2I1K235"/>
<proteinExistence type="inferred from homology"/>
<name>A0A2I1K235_9LACT</name>
<dbReference type="PANTHER" id="PTHR43281:SF1">
    <property type="entry name" value="FARNESYL DIPHOSPHATE SYNTHASE"/>
    <property type="match status" value="1"/>
</dbReference>
<evidence type="ECO:0000256" key="9">
    <source>
        <dbReference type="ARBA" id="ARBA00032380"/>
    </source>
</evidence>
<dbReference type="Gene3D" id="1.10.600.10">
    <property type="entry name" value="Farnesyl Diphosphate Synthase"/>
    <property type="match status" value="1"/>
</dbReference>
<comment type="cofactor">
    <cofactor evidence="1">
        <name>Mg(2+)</name>
        <dbReference type="ChEBI" id="CHEBI:18420"/>
    </cofactor>
</comment>
<dbReference type="GO" id="GO:0005737">
    <property type="term" value="C:cytoplasm"/>
    <property type="evidence" value="ECO:0007669"/>
    <property type="project" value="UniProtKB-ARBA"/>
</dbReference>
<keyword evidence="5 12" id="KW-0808">Transferase</keyword>